<accession>A0A4U6CN13</accession>
<dbReference type="InterPro" id="IPR022276">
    <property type="entry name" value="Conjug_transposon_TraK"/>
</dbReference>
<dbReference type="Proteomes" id="UP000304900">
    <property type="component" value="Unassembled WGS sequence"/>
</dbReference>
<sequence>MFKIAKNIDTAFRQIRSFSLIVSLGCIALCCFTFYRSAVMVENAQSRVYILESGKILEAFSSQRKDNVPVEARDHVSSFHWYFFSLEPDDKLIQNNLVKALYLADGSAKKQYDNLREAGFYNSIISSNISQSISRDSIQIDTHAYPYYFKYYGVQTITRATSVVLRRLITEGYLRNTLRSDNNPHGFLIEQWRTLENKDISIRNR</sequence>
<name>A0A4U6CN13_9BACT</name>
<evidence type="ECO:0000313" key="2">
    <source>
        <dbReference type="EMBL" id="TKT85739.1"/>
    </source>
</evidence>
<keyword evidence="1" id="KW-0472">Membrane</keyword>
<gene>
    <name evidence="2" type="primary">traK</name>
    <name evidence="2" type="ORF">FDK13_33440</name>
</gene>
<dbReference type="AlphaFoldDB" id="A0A4U6CN13"/>
<keyword evidence="1" id="KW-0812">Transmembrane</keyword>
<comment type="caution">
    <text evidence="2">The sequence shown here is derived from an EMBL/GenBank/DDBJ whole genome shotgun (WGS) entry which is preliminary data.</text>
</comment>
<evidence type="ECO:0000256" key="1">
    <source>
        <dbReference type="SAM" id="Phobius"/>
    </source>
</evidence>
<protein>
    <submittedName>
        <fullName evidence="2">Conjugative transposon protein TraK</fullName>
    </submittedName>
</protein>
<keyword evidence="3" id="KW-1185">Reference proteome</keyword>
<feature type="transmembrane region" description="Helical" evidence="1">
    <location>
        <begin position="20"/>
        <end position="38"/>
    </location>
</feature>
<reference evidence="2 3" key="1">
    <citation type="submission" date="2019-05" db="EMBL/GenBank/DDBJ databases">
        <title>Dyadobacter AR-3-8 sp. nov., isolated from arctic soil.</title>
        <authorList>
            <person name="Chaudhary D.K."/>
        </authorList>
    </citation>
    <scope>NUCLEOTIDE SEQUENCE [LARGE SCALE GENOMIC DNA]</scope>
    <source>
        <strain evidence="2 3">AR-3-8</strain>
    </source>
</reference>
<dbReference type="NCBIfam" id="TIGR03781">
    <property type="entry name" value="Bac_Flav_CT_K"/>
    <property type="match status" value="1"/>
</dbReference>
<keyword evidence="1" id="KW-1133">Transmembrane helix</keyword>
<dbReference type="EMBL" id="SZVO01000028">
    <property type="protein sequence ID" value="TKT85739.1"/>
    <property type="molecule type" value="Genomic_DNA"/>
</dbReference>
<evidence type="ECO:0000313" key="3">
    <source>
        <dbReference type="Proteomes" id="UP000304900"/>
    </source>
</evidence>
<dbReference type="RefSeq" id="WP_137344370.1">
    <property type="nucleotide sequence ID" value="NZ_SZVO01000028.1"/>
</dbReference>
<proteinExistence type="predicted"/>
<organism evidence="2 3">
    <name type="scientific">Dyadobacter frigoris</name>
    <dbReference type="NCBI Taxonomy" id="2576211"/>
    <lineage>
        <taxon>Bacteria</taxon>
        <taxon>Pseudomonadati</taxon>
        <taxon>Bacteroidota</taxon>
        <taxon>Cytophagia</taxon>
        <taxon>Cytophagales</taxon>
        <taxon>Spirosomataceae</taxon>
        <taxon>Dyadobacter</taxon>
    </lineage>
</organism>
<dbReference type="OrthoDB" id="1039148at2"/>